<keyword evidence="2" id="KW-1185">Reference proteome</keyword>
<reference evidence="1" key="1">
    <citation type="submission" date="2022-07" db="EMBL/GenBank/DDBJ databases">
        <title>Genome Sequence of Lecanicillium saksenae.</title>
        <authorList>
            <person name="Buettner E."/>
        </authorList>
    </citation>
    <scope>NUCLEOTIDE SEQUENCE</scope>
    <source>
        <strain evidence="1">VT-O1</strain>
    </source>
</reference>
<name>A0ACC1R2K0_9HYPO</name>
<comment type="caution">
    <text evidence="1">The sequence shown here is derived from an EMBL/GenBank/DDBJ whole genome shotgun (WGS) entry which is preliminary data.</text>
</comment>
<proteinExistence type="predicted"/>
<organism evidence="1 2">
    <name type="scientific">Lecanicillium saksenae</name>
    <dbReference type="NCBI Taxonomy" id="468837"/>
    <lineage>
        <taxon>Eukaryota</taxon>
        <taxon>Fungi</taxon>
        <taxon>Dikarya</taxon>
        <taxon>Ascomycota</taxon>
        <taxon>Pezizomycotina</taxon>
        <taxon>Sordariomycetes</taxon>
        <taxon>Hypocreomycetidae</taxon>
        <taxon>Hypocreales</taxon>
        <taxon>Cordycipitaceae</taxon>
        <taxon>Lecanicillium</taxon>
    </lineage>
</organism>
<gene>
    <name evidence="1" type="ORF">NLG97_g2785</name>
</gene>
<sequence>MSIEAQEIMSAVNYYNTQIYCDMLPMEDLGSNSWIYPIGPSHVQTGMQRPDHVRFMLFGMTLGHRINQTQDRHQQQVLAKQYLKYRGHVIRSLTAAINTERDRPSDLILVGIMSLLLTDAQHGVSLDSRCHIEAIARIILLRGGIGAVAKSQPLDAMLICFLSTAIFANTSTPAEALFMTEAQIMGVKELTAKFRDRTFMFSSCPAVLFACIANLNHLRYRASHRQSLRPDNIHDEAMDILKRVESFCPSQWSNGRPASTPDWELIGAIYQSAVALFCISSMQSLSVFAKTAALAAQSTCFRHHLQSLLRTALQSAKIQRYLFWPLLVLGVDSARDGDAMRAFVKREMLRMSSHIGTCVPIIAQDVLVRFWTSGETHWDACFDRPYTFATQIAIDTSRISTSVSK</sequence>
<accession>A0ACC1R2K0</accession>
<protein>
    <submittedName>
        <fullName evidence="1">Uncharacterized protein</fullName>
    </submittedName>
</protein>
<evidence type="ECO:0000313" key="2">
    <source>
        <dbReference type="Proteomes" id="UP001148737"/>
    </source>
</evidence>
<dbReference type="EMBL" id="JANAKD010000205">
    <property type="protein sequence ID" value="KAJ3496267.1"/>
    <property type="molecule type" value="Genomic_DNA"/>
</dbReference>
<dbReference type="Proteomes" id="UP001148737">
    <property type="component" value="Unassembled WGS sequence"/>
</dbReference>
<evidence type="ECO:0000313" key="1">
    <source>
        <dbReference type="EMBL" id="KAJ3496267.1"/>
    </source>
</evidence>